<feature type="chain" id="PRO_5026165991" evidence="1">
    <location>
        <begin position="22"/>
        <end position="240"/>
    </location>
</feature>
<name>A0A6I4NQJ8_9FLAO</name>
<evidence type="ECO:0000259" key="2">
    <source>
        <dbReference type="Pfam" id="PF10988"/>
    </source>
</evidence>
<dbReference type="AlphaFoldDB" id="A0A6I4NQJ8"/>
<evidence type="ECO:0000313" key="4">
    <source>
        <dbReference type="Proteomes" id="UP000471501"/>
    </source>
</evidence>
<dbReference type="Pfam" id="PF10988">
    <property type="entry name" value="DUF2807"/>
    <property type="match status" value="1"/>
</dbReference>
<sequence length="240" mass="25074">MKKLVLITIFSAFLMSFTANAQEKIKGNGKVTSQTRNTSDYDAIKIAGSFDVDLIAGKEGTITIKGEENLLSAIKVEVEDNSLKIYTQKNIQIRPSTGNKIQITIPFDKISSIALAGSGDILSKDVIKNDKFSAKLAGSGKINLAVDTHTFELSLSGSGGAIVKGSADNFTTKLAGSGNINASDLKSKTAEANVSGSGNSIVNCNQNLVARVAGSGNIKYLGNPEKQDVKVSGSGNITKG</sequence>
<dbReference type="Proteomes" id="UP000471501">
    <property type="component" value="Unassembled WGS sequence"/>
</dbReference>
<dbReference type="RefSeq" id="WP_160376266.1">
    <property type="nucleotide sequence ID" value="NZ_WSTB01000012.1"/>
</dbReference>
<comment type="caution">
    <text evidence="3">The sequence shown here is derived from an EMBL/GenBank/DDBJ whole genome shotgun (WGS) entry which is preliminary data.</text>
</comment>
<dbReference type="EMBL" id="WSTB01000012">
    <property type="protein sequence ID" value="MWB96371.1"/>
    <property type="molecule type" value="Genomic_DNA"/>
</dbReference>
<evidence type="ECO:0000313" key="3">
    <source>
        <dbReference type="EMBL" id="MWB96371.1"/>
    </source>
</evidence>
<keyword evidence="4" id="KW-1185">Reference proteome</keyword>
<organism evidence="3 4">
    <name type="scientific">Flavobacterium hydrocarbonoxydans</name>
    <dbReference type="NCBI Taxonomy" id="2683249"/>
    <lineage>
        <taxon>Bacteria</taxon>
        <taxon>Pseudomonadati</taxon>
        <taxon>Bacteroidota</taxon>
        <taxon>Flavobacteriia</taxon>
        <taxon>Flavobacteriales</taxon>
        <taxon>Flavobacteriaceae</taxon>
        <taxon>Flavobacterium</taxon>
    </lineage>
</organism>
<keyword evidence="1" id="KW-0732">Signal</keyword>
<dbReference type="InterPro" id="IPR021255">
    <property type="entry name" value="DUF2807"/>
</dbReference>
<feature type="domain" description="Putative auto-transporter adhesin head GIN" evidence="2">
    <location>
        <begin position="40"/>
        <end position="224"/>
    </location>
</feature>
<feature type="signal peptide" evidence="1">
    <location>
        <begin position="1"/>
        <end position="21"/>
    </location>
</feature>
<gene>
    <name evidence="3" type="ORF">GON26_18565</name>
</gene>
<reference evidence="3 4" key="1">
    <citation type="submission" date="2019-12" db="EMBL/GenBank/DDBJ databases">
        <authorList>
            <person name="Kim Y.S."/>
        </authorList>
    </citation>
    <scope>NUCLEOTIDE SEQUENCE [LARGE SCALE GENOMIC DNA]</scope>
    <source>
        <strain evidence="3 4">GA093</strain>
    </source>
</reference>
<evidence type="ECO:0000256" key="1">
    <source>
        <dbReference type="SAM" id="SignalP"/>
    </source>
</evidence>
<dbReference type="Gene3D" id="2.160.20.120">
    <property type="match status" value="1"/>
</dbReference>
<protein>
    <submittedName>
        <fullName evidence="3">DUF2807 domain-containing protein</fullName>
    </submittedName>
</protein>
<proteinExistence type="predicted"/>
<dbReference type="PANTHER" id="PTHR39200">
    <property type="entry name" value="HYPOTHETICAL EXPORTED PROTEIN"/>
    <property type="match status" value="1"/>
</dbReference>
<accession>A0A6I4NQJ8</accession>
<dbReference type="PANTHER" id="PTHR39200:SF1">
    <property type="entry name" value="AUTO-TRANSPORTER ADHESIN HEAD GIN DOMAIN-CONTAINING PROTEIN-RELATED"/>
    <property type="match status" value="1"/>
</dbReference>